<evidence type="ECO:0000313" key="4">
    <source>
        <dbReference type="Proteomes" id="UP001629536"/>
    </source>
</evidence>
<gene>
    <name evidence="3" type="ORF">ABGF40_08060</name>
</gene>
<feature type="region of interest" description="Disordered" evidence="1">
    <location>
        <begin position="244"/>
        <end position="263"/>
    </location>
</feature>
<name>A0ABW9F871_9FIRM</name>
<dbReference type="EMBL" id="JBFNFH010000025">
    <property type="protein sequence ID" value="MFM1525612.1"/>
    <property type="molecule type" value="Genomic_DNA"/>
</dbReference>
<keyword evidence="2" id="KW-1133">Transmembrane helix</keyword>
<proteinExistence type="predicted"/>
<dbReference type="RefSeq" id="WP_408105619.1">
    <property type="nucleotide sequence ID" value="NZ_JBFNFH010000025.1"/>
</dbReference>
<sequence>MENNKKKKIVVMSLLLLFVIVTIFFYVFFYLNKEKKVDKEKQDKIITEKNTENISNEDLLKTVMELTGIKNKDLKSLNAKEIESIFEKLDVFPDKYNFSLNYLPSNKEILDVLGKIFRIDMKITDSSFKNTQNIDVKLVEKYQNDYNDLKMLKTEYKRILKLFNYKIVNKNNDVDDSKKIIIVNDKNIELKNLKNNSDIIFTDNADGGDISINSSTVGRISVPKWLDNINISLTESIYKDIKNDSNSSTINNLNSKKNTDDDKNKVDISNVKIEGDKNKVNIPNIKTEEDKNKGKENNIQKDKNEKVKKEEKNKDERKVSDEYIIIDDSLMKDGSLALNKKDVKLPKMAYIGIKRTGEYQNKEHEIEWSGVDIDKVNNVISGEYNLIAQLKDDLIINDKNYGKVAISVKVRVK</sequence>
<keyword evidence="4" id="KW-1185">Reference proteome</keyword>
<keyword evidence="2" id="KW-0812">Transmembrane</keyword>
<evidence type="ECO:0000313" key="3">
    <source>
        <dbReference type="EMBL" id="MFM1525612.1"/>
    </source>
</evidence>
<keyword evidence="2" id="KW-0472">Membrane</keyword>
<organism evidence="3 4">
    <name type="scientific">Helcococcus bovis</name>
    <dbReference type="NCBI Taxonomy" id="3153252"/>
    <lineage>
        <taxon>Bacteria</taxon>
        <taxon>Bacillati</taxon>
        <taxon>Bacillota</taxon>
        <taxon>Tissierellia</taxon>
        <taxon>Tissierellales</taxon>
        <taxon>Peptoniphilaceae</taxon>
        <taxon>Helcococcus</taxon>
    </lineage>
</organism>
<reference evidence="3 4" key="1">
    <citation type="journal article" date="2024" name="Front. Microbiol.">
        <title>Pangenomic and biochemical analyses of Helcococcus ovis reveal widespread tetracycline resistance and a novel bacterial species, Helcococcus bovis.</title>
        <authorList>
            <person name="Cunha F."/>
            <person name="Zhai Y."/>
            <person name="Casaro S."/>
            <person name="Jones K.L."/>
            <person name="Hernandez M."/>
            <person name="Bisinotto R.S."/>
            <person name="Kariyawasam S."/>
            <person name="Brown M.B."/>
            <person name="Phillips A."/>
            <person name="Jeong K.C."/>
            <person name="Galvao K.N."/>
        </authorList>
    </citation>
    <scope>NUCLEOTIDE SEQUENCE [LARGE SCALE GENOMIC DNA]</scope>
    <source>
        <strain evidence="3 4">KG197</strain>
    </source>
</reference>
<feature type="compositionally biased region" description="Basic and acidic residues" evidence="1">
    <location>
        <begin position="286"/>
        <end position="314"/>
    </location>
</feature>
<evidence type="ECO:0000256" key="1">
    <source>
        <dbReference type="SAM" id="MobiDB-lite"/>
    </source>
</evidence>
<accession>A0ABW9F871</accession>
<feature type="transmembrane region" description="Helical" evidence="2">
    <location>
        <begin position="9"/>
        <end position="31"/>
    </location>
</feature>
<feature type="region of interest" description="Disordered" evidence="1">
    <location>
        <begin position="282"/>
        <end position="314"/>
    </location>
</feature>
<dbReference type="Proteomes" id="UP001629536">
    <property type="component" value="Unassembled WGS sequence"/>
</dbReference>
<evidence type="ECO:0000256" key="2">
    <source>
        <dbReference type="SAM" id="Phobius"/>
    </source>
</evidence>
<protein>
    <submittedName>
        <fullName evidence="3">Uncharacterized protein</fullName>
    </submittedName>
</protein>
<comment type="caution">
    <text evidence="3">The sequence shown here is derived from an EMBL/GenBank/DDBJ whole genome shotgun (WGS) entry which is preliminary data.</text>
</comment>